<dbReference type="Gene3D" id="1.10.520.10">
    <property type="match status" value="2"/>
</dbReference>
<dbReference type="GO" id="GO:0006979">
    <property type="term" value="P:response to oxidative stress"/>
    <property type="evidence" value="ECO:0007669"/>
    <property type="project" value="InterPro"/>
</dbReference>
<dbReference type="PROSITE" id="PS00436">
    <property type="entry name" value="PEROXIDASE_2"/>
    <property type="match status" value="1"/>
</dbReference>
<evidence type="ECO:0000256" key="5">
    <source>
        <dbReference type="ARBA" id="ARBA00012313"/>
    </source>
</evidence>
<comment type="cofactor">
    <cofactor evidence="17">
        <name>Ca(2+)</name>
        <dbReference type="ChEBI" id="CHEBI:29108"/>
    </cofactor>
    <text evidence="17">Binds 2 calcium ions per subunit.</text>
</comment>
<name>A0A4D6MW60_VIGUN</name>
<dbReference type="CDD" id="cd00693">
    <property type="entry name" value="secretory_peroxidase"/>
    <property type="match status" value="1"/>
</dbReference>
<feature type="binding site" evidence="17">
    <location>
        <position position="252"/>
    </location>
    <ligand>
        <name>Ca(2+)</name>
        <dbReference type="ChEBI" id="CHEBI:29108"/>
        <label>1</label>
    </ligand>
</feature>
<evidence type="ECO:0000256" key="13">
    <source>
        <dbReference type="ARBA" id="ARBA00023157"/>
    </source>
</evidence>
<evidence type="ECO:0000256" key="15">
    <source>
        <dbReference type="PIRSR" id="PIRSR600823-1"/>
    </source>
</evidence>
<feature type="site" description="Transition state stabilizer" evidence="18">
    <location>
        <position position="228"/>
    </location>
</feature>
<gene>
    <name evidence="21" type="ORF">DEO72_LG9g745</name>
</gene>
<dbReference type="SUPFAM" id="SSF48113">
    <property type="entry name" value="Heme-dependent peroxidases"/>
    <property type="match status" value="2"/>
</dbReference>
<dbReference type="GO" id="GO:0005576">
    <property type="term" value="C:extracellular region"/>
    <property type="evidence" value="ECO:0007669"/>
    <property type="project" value="UniProtKB-SubCell"/>
</dbReference>
<reference evidence="21 22" key="1">
    <citation type="submission" date="2019-04" db="EMBL/GenBank/DDBJ databases">
        <title>An improved genome assembly and genetic linkage map for asparagus bean, Vigna unguiculata ssp. sesquipedialis.</title>
        <authorList>
            <person name="Xia Q."/>
            <person name="Zhang R."/>
            <person name="Dong Y."/>
        </authorList>
    </citation>
    <scope>NUCLEOTIDE SEQUENCE [LARGE SCALE GENOMIC DNA]</scope>
    <source>
        <tissue evidence="21">Leaf</tissue>
    </source>
</reference>
<dbReference type="GO" id="GO:0046872">
    <property type="term" value="F:metal ion binding"/>
    <property type="evidence" value="ECO:0007669"/>
    <property type="project" value="UniProtKB-KW"/>
</dbReference>
<dbReference type="InterPro" id="IPR000823">
    <property type="entry name" value="Peroxidase_pln"/>
</dbReference>
<feature type="binding site" evidence="17">
    <location>
        <position position="236"/>
    </location>
    <ligand>
        <name>Ca(2+)</name>
        <dbReference type="ChEBI" id="CHEBI:29108"/>
        <label>1</label>
    </ligand>
</feature>
<dbReference type="PRINTS" id="PR00461">
    <property type="entry name" value="PLPEROXIDASE"/>
</dbReference>
<feature type="binding site" evidence="17">
    <location>
        <position position="238"/>
    </location>
    <ligand>
        <name>Ca(2+)</name>
        <dbReference type="ChEBI" id="CHEBI:29108"/>
        <label>1</label>
    </ligand>
</feature>
<sequence>MSLAWEHPCSDCISMIASFKQVSFLSQHHHVCGCDASVLLDDTDTFTGEKNSFPNANSLRGFDVIDSIKSDLENMCKGVVSCADILAVAARDAVFELGGPRWEVPLGRRDSTTASLAESNSDLPAPFFDLDGLASAFAKKNFTVKELVALSGGHSVGLVRCRFFRKRIYNESNIDTTFAEDRRQDCPFEAQLSTKFYEKSCPGALVTIRKAVKQAVQNESRMGASLLRLHFHDCFGCDASVLLDDTDTFTGEKNSFPNANSLRGFDVIDSIKSDLENMCKGVVSCADILAVAARDAVFELGGPRWEVPLGRRDSTTASLAESNSDLPAPFFDLDGLASAFAKKNFTVKELVALSGGHSVGLVRCRFFRKRIYNESNIDTTFAEDRRQDCPFEGGDNNLTAFDSTTPFRFDNAFYKNLLVQKGLVHSDQQLFNHVNGTDSPTKDQVIRYARDMGKFKKDFADAMLKMSIMTPLTGSDGEIRQNCRLVNPPST</sequence>
<dbReference type="PRINTS" id="PR00458">
    <property type="entry name" value="PEROXIDASE"/>
</dbReference>
<feature type="binding site" evidence="16">
    <location>
        <position position="327"/>
    </location>
    <ligand>
        <name>substrate</name>
    </ligand>
</feature>
<organism evidence="21 22">
    <name type="scientific">Vigna unguiculata</name>
    <name type="common">Cowpea</name>
    <dbReference type="NCBI Taxonomy" id="3917"/>
    <lineage>
        <taxon>Eukaryota</taxon>
        <taxon>Viridiplantae</taxon>
        <taxon>Streptophyta</taxon>
        <taxon>Embryophyta</taxon>
        <taxon>Tracheophyta</taxon>
        <taxon>Spermatophyta</taxon>
        <taxon>Magnoliopsida</taxon>
        <taxon>eudicotyledons</taxon>
        <taxon>Gunneridae</taxon>
        <taxon>Pentapetalae</taxon>
        <taxon>rosids</taxon>
        <taxon>fabids</taxon>
        <taxon>Fabales</taxon>
        <taxon>Fabaceae</taxon>
        <taxon>Papilionoideae</taxon>
        <taxon>50 kb inversion clade</taxon>
        <taxon>NPAAA clade</taxon>
        <taxon>indigoferoid/millettioid clade</taxon>
        <taxon>Phaseoleae</taxon>
        <taxon>Vigna</taxon>
    </lineage>
</organism>
<evidence type="ECO:0000256" key="7">
    <source>
        <dbReference type="ARBA" id="ARBA00022617"/>
    </source>
</evidence>
<evidence type="ECO:0000256" key="14">
    <source>
        <dbReference type="ARBA" id="ARBA00023180"/>
    </source>
</evidence>
<evidence type="ECO:0000313" key="21">
    <source>
        <dbReference type="EMBL" id="QCE05740.1"/>
    </source>
</evidence>
<evidence type="ECO:0000256" key="17">
    <source>
        <dbReference type="PIRSR" id="PIRSR600823-3"/>
    </source>
</evidence>
<proteinExistence type="inferred from homology"/>
<comment type="function">
    <text evidence="2">Removal of H(2)O(2), oxidation of toxic reductants, biosynthesis and degradation of lignin, suberization, auxin catabolism, response to environmental stresses such as wounding, pathogen attack and oxidative stress. These functions might be dependent on each isozyme/isoform in each plant tissue.</text>
</comment>
<feature type="disulfide bond" evidence="19">
    <location>
        <begin position="364"/>
        <end position="389"/>
    </location>
</feature>
<dbReference type="EMBL" id="CP039353">
    <property type="protein sequence ID" value="QCE05740.1"/>
    <property type="molecule type" value="Genomic_DNA"/>
</dbReference>
<keyword evidence="6 21" id="KW-0575">Peroxidase</keyword>
<feature type="domain" description="Plant heme peroxidase family profile" evidence="20">
    <location>
        <begin position="191"/>
        <end position="487"/>
    </location>
</feature>
<dbReference type="InterPro" id="IPR033905">
    <property type="entry name" value="Secretory_peroxidase"/>
</dbReference>
<keyword evidence="22" id="KW-1185">Reference proteome</keyword>
<keyword evidence="7" id="KW-0349">Heme</keyword>
<dbReference type="FunFam" id="1.10.420.10:FF:000006">
    <property type="entry name" value="Peroxidase"/>
    <property type="match status" value="1"/>
</dbReference>
<keyword evidence="13 19" id="KW-1015">Disulfide bond</keyword>
<evidence type="ECO:0000256" key="4">
    <source>
        <dbReference type="ARBA" id="ARBA00006873"/>
    </source>
</evidence>
<evidence type="ECO:0000256" key="6">
    <source>
        <dbReference type="ARBA" id="ARBA00022559"/>
    </source>
</evidence>
<comment type="subcellular location">
    <subcellularLocation>
        <location evidence="3">Secreted</location>
    </subcellularLocation>
</comment>
<feature type="binding site" evidence="17">
    <location>
        <position position="402"/>
    </location>
    <ligand>
        <name>Ca(2+)</name>
        <dbReference type="ChEBI" id="CHEBI:29108"/>
        <label>2</label>
    </ligand>
</feature>
<dbReference type="GO" id="GO:0020037">
    <property type="term" value="F:heme binding"/>
    <property type="evidence" value="ECO:0007669"/>
    <property type="project" value="InterPro"/>
</dbReference>
<feature type="domain" description="Plant heme peroxidase family profile" evidence="20">
    <location>
        <begin position="31"/>
        <end position="187"/>
    </location>
</feature>
<keyword evidence="12 17" id="KW-0408">Iron</keyword>
<evidence type="ECO:0000259" key="20">
    <source>
        <dbReference type="PROSITE" id="PS50873"/>
    </source>
</evidence>
<keyword evidence="10 17" id="KW-0106">Calcium</keyword>
<dbReference type="PROSITE" id="PS00435">
    <property type="entry name" value="PEROXIDASE_1"/>
    <property type="match status" value="1"/>
</dbReference>
<evidence type="ECO:0000256" key="16">
    <source>
        <dbReference type="PIRSR" id="PIRSR600823-2"/>
    </source>
</evidence>
<dbReference type="Gene3D" id="1.10.420.10">
    <property type="entry name" value="Peroxidase, domain 2"/>
    <property type="match status" value="2"/>
</dbReference>
<dbReference type="PROSITE" id="PS50873">
    <property type="entry name" value="PEROXIDASE_4"/>
    <property type="match status" value="2"/>
</dbReference>
<feature type="disulfide bond" evidence="19">
    <location>
        <begin position="285"/>
        <end position="483"/>
    </location>
</feature>
<feature type="active site" description="Proton acceptor" evidence="15">
    <location>
        <position position="232"/>
    </location>
</feature>
<evidence type="ECO:0000256" key="19">
    <source>
        <dbReference type="PIRSR" id="PIRSR600823-5"/>
    </source>
</evidence>
<feature type="disulfide bond" evidence="19">
    <location>
        <begin position="234"/>
        <end position="237"/>
    </location>
</feature>
<dbReference type="GO" id="GO:0042744">
    <property type="term" value="P:hydrogen peroxide catabolic process"/>
    <property type="evidence" value="ECO:0007669"/>
    <property type="project" value="InterPro"/>
</dbReference>
<dbReference type="InterPro" id="IPR002016">
    <property type="entry name" value="Haem_peroxidase"/>
</dbReference>
<evidence type="ECO:0000256" key="3">
    <source>
        <dbReference type="ARBA" id="ARBA00004613"/>
    </source>
</evidence>
<evidence type="ECO:0000256" key="2">
    <source>
        <dbReference type="ARBA" id="ARBA00002322"/>
    </source>
</evidence>
<evidence type="ECO:0000256" key="10">
    <source>
        <dbReference type="ARBA" id="ARBA00022837"/>
    </source>
</evidence>
<evidence type="ECO:0000256" key="18">
    <source>
        <dbReference type="PIRSR" id="PIRSR600823-4"/>
    </source>
</evidence>
<dbReference type="EC" id="1.11.1.7" evidence="5"/>
<dbReference type="PANTHER" id="PTHR31388">
    <property type="entry name" value="PEROXIDASE 72-RELATED"/>
    <property type="match status" value="1"/>
</dbReference>
<feature type="binding site" description="axial binding residue" evidence="17">
    <location>
        <position position="357"/>
    </location>
    <ligand>
        <name>heme b</name>
        <dbReference type="ChEBI" id="CHEBI:60344"/>
    </ligand>
    <ligandPart>
        <name>Fe</name>
        <dbReference type="ChEBI" id="CHEBI:18248"/>
    </ligandPart>
</feature>
<comment type="similarity">
    <text evidence="4">Belongs to the peroxidase family. Ascorbate peroxidase subfamily.</text>
</comment>
<feature type="binding site" evidence="17">
    <location>
        <position position="410"/>
    </location>
    <ligand>
        <name>Ca(2+)</name>
        <dbReference type="ChEBI" id="CHEBI:29108"/>
        <label>2</label>
    </ligand>
</feature>
<comment type="catalytic activity">
    <reaction evidence="1">
        <text>2 a phenolic donor + H2O2 = 2 a phenolic radical donor + 2 H2O</text>
        <dbReference type="Rhea" id="RHEA:56136"/>
        <dbReference type="ChEBI" id="CHEBI:15377"/>
        <dbReference type="ChEBI" id="CHEBI:16240"/>
        <dbReference type="ChEBI" id="CHEBI:139520"/>
        <dbReference type="ChEBI" id="CHEBI:139521"/>
        <dbReference type="EC" id="1.11.1.7"/>
    </reaction>
</comment>
<feature type="binding site" evidence="17">
    <location>
        <position position="405"/>
    </location>
    <ligand>
        <name>Ca(2+)</name>
        <dbReference type="ChEBI" id="CHEBI:29108"/>
        <label>2</label>
    </ligand>
</feature>
<keyword evidence="14" id="KW-0325">Glycoprotein</keyword>
<feature type="binding site" evidence="17">
    <location>
        <position position="240"/>
    </location>
    <ligand>
        <name>Ca(2+)</name>
        <dbReference type="ChEBI" id="CHEBI:29108"/>
        <label>1</label>
    </ligand>
</feature>
<dbReference type="AlphaFoldDB" id="A0A4D6MW60"/>
<keyword evidence="9" id="KW-0732">Signal</keyword>
<feature type="disulfide bond" evidence="19">
    <location>
        <begin position="201"/>
        <end position="279"/>
    </location>
</feature>
<comment type="cofactor">
    <cofactor evidence="17">
        <name>heme b</name>
        <dbReference type="ChEBI" id="CHEBI:60344"/>
    </cofactor>
    <text evidence="17">Binds 1 heme b (iron(II)-protoporphyrin IX) group per subunit.</text>
</comment>
<dbReference type="FunFam" id="1.10.520.10:FF:000009">
    <property type="entry name" value="Peroxidase"/>
    <property type="match status" value="1"/>
</dbReference>
<evidence type="ECO:0000256" key="9">
    <source>
        <dbReference type="ARBA" id="ARBA00022729"/>
    </source>
</evidence>
<evidence type="ECO:0000256" key="8">
    <source>
        <dbReference type="ARBA" id="ARBA00022723"/>
    </source>
</evidence>
<dbReference type="InterPro" id="IPR019794">
    <property type="entry name" value="Peroxidases_AS"/>
</dbReference>
<accession>A0A4D6MW60</accession>
<feature type="binding site" evidence="17">
    <location>
        <position position="233"/>
    </location>
    <ligand>
        <name>Ca(2+)</name>
        <dbReference type="ChEBI" id="CHEBI:29108"/>
        <label>1</label>
    </ligand>
</feature>
<keyword evidence="8 17" id="KW-0479">Metal-binding</keyword>
<evidence type="ECO:0000256" key="1">
    <source>
        <dbReference type="ARBA" id="ARBA00000189"/>
    </source>
</evidence>
<dbReference type="Proteomes" id="UP000501690">
    <property type="component" value="Linkage Group LG9"/>
</dbReference>
<dbReference type="GO" id="GO:0140825">
    <property type="term" value="F:lactoperoxidase activity"/>
    <property type="evidence" value="ECO:0007669"/>
    <property type="project" value="UniProtKB-EC"/>
</dbReference>
<evidence type="ECO:0000256" key="11">
    <source>
        <dbReference type="ARBA" id="ARBA00023002"/>
    </source>
</evidence>
<dbReference type="Pfam" id="PF00141">
    <property type="entry name" value="peroxidase"/>
    <property type="match status" value="2"/>
</dbReference>
<dbReference type="InterPro" id="IPR010255">
    <property type="entry name" value="Haem_peroxidase_sf"/>
</dbReference>
<protein>
    <recommendedName>
        <fullName evidence="5">peroxidase</fullName>
        <ecNumber evidence="5">1.11.1.7</ecNumber>
    </recommendedName>
</protein>
<evidence type="ECO:0000313" key="22">
    <source>
        <dbReference type="Proteomes" id="UP000501690"/>
    </source>
</evidence>
<dbReference type="InterPro" id="IPR019793">
    <property type="entry name" value="Peroxidases_heam-ligand_BS"/>
</dbReference>
<dbReference type="PANTHER" id="PTHR31388:SF155">
    <property type="entry name" value="PEROXIDASE"/>
    <property type="match status" value="1"/>
</dbReference>
<keyword evidence="11" id="KW-0560">Oxidoreductase</keyword>
<evidence type="ECO:0000256" key="12">
    <source>
        <dbReference type="ARBA" id="ARBA00023004"/>
    </source>
</evidence>